<dbReference type="Pfam" id="PF13561">
    <property type="entry name" value="adh_short_C2"/>
    <property type="match status" value="1"/>
</dbReference>
<comment type="caution">
    <text evidence="6">The sequence shown here is derived from an EMBL/GenBank/DDBJ whole genome shotgun (WGS) entry which is preliminary data.</text>
</comment>
<dbReference type="SUPFAM" id="SSF51735">
    <property type="entry name" value="NAD(P)-binding Rossmann-fold domains"/>
    <property type="match status" value="1"/>
</dbReference>
<keyword evidence="4" id="KW-0934">Plastid</keyword>
<feature type="transmembrane region" description="Helical" evidence="5">
    <location>
        <begin position="195"/>
        <end position="211"/>
    </location>
</feature>
<name>A0A8X8BEI1_BRACI</name>
<comment type="similarity">
    <text evidence="2">Belongs to the short-chain dehydrogenases/reductases (SDR) family.</text>
</comment>
<evidence type="ECO:0000256" key="4">
    <source>
        <dbReference type="ARBA" id="ARBA00022640"/>
    </source>
</evidence>
<dbReference type="Proteomes" id="UP000886595">
    <property type="component" value="Unassembled WGS sequence"/>
</dbReference>
<evidence type="ECO:0000256" key="2">
    <source>
        <dbReference type="ARBA" id="ARBA00006484"/>
    </source>
</evidence>
<keyword evidence="7" id="KW-1185">Reference proteome</keyword>
<protein>
    <recommendedName>
        <fullName evidence="8">3-oxoacyl-[acyl-carrier-protein] reductase</fullName>
    </recommendedName>
</protein>
<dbReference type="PRINTS" id="PR00081">
    <property type="entry name" value="GDHRDH"/>
</dbReference>
<evidence type="ECO:0000256" key="5">
    <source>
        <dbReference type="SAM" id="Phobius"/>
    </source>
</evidence>
<dbReference type="Gene3D" id="3.40.50.720">
    <property type="entry name" value="NAD(P)-binding Rossmann-like Domain"/>
    <property type="match status" value="2"/>
</dbReference>
<sequence length="404" mass="43854">MLKMDGKVVIITGGASGIGAESARLFTDHGAKVVIVDIQEELGQNVAVSIENAVNFTVEKHGKLDVLFSNAGVLDTPGSILDLNLEHFDRVMAVNVRGAAAFIKHAARAMGPHGYTSSKHALLGLIKSACGELGKHGIRVNGVAPFAVATGMTSRDEETAKQVEGYCEAMGILKGVALKPNHVAEAALFLACDDSTYIILAAIVASLWFLLRRERGCVDVEDTVHNSFLLSRSGPESLGLTQLWTSCWRRLHPGWLLFTRSISFLSMAALLAWDVLKWDARIFVYYTEWTFMLVMIYFAMGIVASLYGCLEHDKGPTSGAGEDAVVNIGDYEFRQLLGAYGCFMETIFQTSAGAVVLTDVVFWLVIVPFISNTHLGLNTIYAKAVDDLHALGECRLPPGRHSTQ</sequence>
<dbReference type="PANTHER" id="PTHR42820">
    <property type="entry name" value="SHORT-CHAIN DEHYDROGENASE REDUCTASE"/>
    <property type="match status" value="1"/>
</dbReference>
<feature type="transmembrane region" description="Helical" evidence="5">
    <location>
        <begin position="289"/>
        <end position="310"/>
    </location>
</feature>
<dbReference type="GO" id="GO:0009507">
    <property type="term" value="C:chloroplast"/>
    <property type="evidence" value="ECO:0007669"/>
    <property type="project" value="UniProtKB-SubCell"/>
</dbReference>
<dbReference type="InterPro" id="IPR002347">
    <property type="entry name" value="SDR_fam"/>
</dbReference>
<evidence type="ECO:0000256" key="1">
    <source>
        <dbReference type="ARBA" id="ARBA00004229"/>
    </source>
</evidence>
<proteinExistence type="inferred from homology"/>
<dbReference type="Pfam" id="PF00106">
    <property type="entry name" value="adh_short"/>
    <property type="match status" value="1"/>
</dbReference>
<evidence type="ECO:0000313" key="7">
    <source>
        <dbReference type="Proteomes" id="UP000886595"/>
    </source>
</evidence>
<evidence type="ECO:0000313" key="6">
    <source>
        <dbReference type="EMBL" id="KAG2332002.1"/>
    </source>
</evidence>
<dbReference type="EMBL" id="JAAMPC010000001">
    <property type="protein sequence ID" value="KAG2332002.1"/>
    <property type="molecule type" value="Genomic_DNA"/>
</dbReference>
<evidence type="ECO:0008006" key="8">
    <source>
        <dbReference type="Google" id="ProtNLM"/>
    </source>
</evidence>
<dbReference type="InterPro" id="IPR036291">
    <property type="entry name" value="NAD(P)-bd_dom_sf"/>
</dbReference>
<evidence type="ECO:0000256" key="3">
    <source>
        <dbReference type="ARBA" id="ARBA00022528"/>
    </source>
</evidence>
<accession>A0A8X8BEI1</accession>
<comment type="subcellular location">
    <subcellularLocation>
        <location evidence="1">Plastid</location>
        <location evidence="1">Chloroplast</location>
    </subcellularLocation>
</comment>
<keyword evidence="3" id="KW-0150">Chloroplast</keyword>
<dbReference type="PANTHER" id="PTHR42820:SF16">
    <property type="entry name" value="SHORT-CHAIN DEHYDROGENASE REDUCTASE 3B"/>
    <property type="match status" value="1"/>
</dbReference>
<keyword evidence="5" id="KW-0812">Transmembrane</keyword>
<keyword evidence="5" id="KW-1133">Transmembrane helix</keyword>
<dbReference type="OrthoDB" id="419711at2759"/>
<keyword evidence="5" id="KW-0472">Membrane</keyword>
<gene>
    <name evidence="6" type="ORF">Bca52824_003182</name>
</gene>
<organism evidence="6 7">
    <name type="scientific">Brassica carinata</name>
    <name type="common">Ethiopian mustard</name>
    <name type="synonym">Abyssinian cabbage</name>
    <dbReference type="NCBI Taxonomy" id="52824"/>
    <lineage>
        <taxon>Eukaryota</taxon>
        <taxon>Viridiplantae</taxon>
        <taxon>Streptophyta</taxon>
        <taxon>Embryophyta</taxon>
        <taxon>Tracheophyta</taxon>
        <taxon>Spermatophyta</taxon>
        <taxon>Magnoliopsida</taxon>
        <taxon>eudicotyledons</taxon>
        <taxon>Gunneridae</taxon>
        <taxon>Pentapetalae</taxon>
        <taxon>rosids</taxon>
        <taxon>malvids</taxon>
        <taxon>Brassicales</taxon>
        <taxon>Brassicaceae</taxon>
        <taxon>Brassiceae</taxon>
        <taxon>Brassica</taxon>
    </lineage>
</organism>
<reference evidence="6 7" key="1">
    <citation type="submission" date="2020-02" db="EMBL/GenBank/DDBJ databases">
        <authorList>
            <person name="Ma Q."/>
            <person name="Huang Y."/>
            <person name="Song X."/>
            <person name="Pei D."/>
        </authorList>
    </citation>
    <scope>NUCLEOTIDE SEQUENCE [LARGE SCALE GENOMIC DNA]</scope>
    <source>
        <strain evidence="6">Sxm20200214</strain>
        <tissue evidence="6">Leaf</tissue>
    </source>
</reference>
<dbReference type="AlphaFoldDB" id="A0A8X8BEI1"/>
<feature type="transmembrane region" description="Helical" evidence="5">
    <location>
        <begin position="255"/>
        <end position="273"/>
    </location>
</feature>